<protein>
    <recommendedName>
        <fullName evidence="3">Basal-body rod modification protein FlgD</fullName>
    </recommendedName>
</protein>
<dbReference type="Pfam" id="PF03963">
    <property type="entry name" value="FlgD"/>
    <property type="match status" value="1"/>
</dbReference>
<proteinExistence type="inferred from homology"/>
<dbReference type="Proteomes" id="UP000694308">
    <property type="component" value="Unassembled WGS sequence"/>
</dbReference>
<evidence type="ECO:0000256" key="3">
    <source>
        <dbReference type="RuleBase" id="RU362076"/>
    </source>
</evidence>
<evidence type="ECO:0000313" key="4">
    <source>
        <dbReference type="EMBL" id="MBV7272214.1"/>
    </source>
</evidence>
<evidence type="ECO:0000256" key="1">
    <source>
        <dbReference type="ARBA" id="ARBA00010577"/>
    </source>
</evidence>
<keyword evidence="4" id="KW-0966">Cell projection</keyword>
<evidence type="ECO:0000256" key="2">
    <source>
        <dbReference type="ARBA" id="ARBA00022795"/>
    </source>
</evidence>
<dbReference type="GO" id="GO:0044781">
    <property type="term" value="P:bacterial-type flagellum organization"/>
    <property type="evidence" value="ECO:0007669"/>
    <property type="project" value="UniProtKB-UniRule"/>
</dbReference>
<keyword evidence="5" id="KW-1185">Reference proteome</keyword>
<comment type="caution">
    <text evidence="4">The sequence shown here is derived from an EMBL/GenBank/DDBJ whole genome shotgun (WGS) entry which is preliminary data.</text>
</comment>
<comment type="function">
    <text evidence="3">Required for flagellar hook formation. May act as a scaffolding protein.</text>
</comment>
<dbReference type="InterPro" id="IPR005648">
    <property type="entry name" value="FlgD"/>
</dbReference>
<accession>A0A949TG76</accession>
<name>A0A949TG76_9CLOT</name>
<gene>
    <name evidence="4" type="ORF">I6U48_04690</name>
</gene>
<keyword evidence="4" id="KW-0282">Flagellum</keyword>
<keyword evidence="4" id="KW-0969">Cilium</keyword>
<dbReference type="EMBL" id="JAEEGC010000021">
    <property type="protein sequence ID" value="MBV7272214.1"/>
    <property type="molecule type" value="Genomic_DNA"/>
</dbReference>
<dbReference type="RefSeq" id="WP_218319250.1">
    <property type="nucleotide sequence ID" value="NZ_JAEEGC010000021.1"/>
</dbReference>
<comment type="similarity">
    <text evidence="1 3">Belongs to the FlgD family.</text>
</comment>
<reference evidence="4" key="1">
    <citation type="submission" date="2020-12" db="EMBL/GenBank/DDBJ databases">
        <title>Clostridium thailandense sp. nov., a novel acetogenic bacterium isolated from peat land soil in Thailand.</title>
        <authorList>
            <person name="Chaikitkaew S."/>
            <person name="Birkeland N.K."/>
        </authorList>
    </citation>
    <scope>NUCLEOTIDE SEQUENCE</scope>
    <source>
        <strain evidence="4">PL3</strain>
    </source>
</reference>
<sequence>MASTVSSSIDVNATETTRGTKIVKAGEDMDKDAFLKILSAELSNQDPENSKDGTEYVSQMAQFTSLEQMANLNSTMRLSGANNLIGQTVTLNKADSDGKAYSGVVESVAKSGSAVKISVSVGTKKDSSGNTVDDVEDFDLDDVASIKGNNTTTAGTNSDLLNAAALIGKTVELDEKDSEGNNYTGIVKEILRDTSGIKISVQTSDTETKDFSFDKVAKVK</sequence>
<organism evidence="4 5">
    <name type="scientific">Clostridium thailandense</name>
    <dbReference type="NCBI Taxonomy" id="2794346"/>
    <lineage>
        <taxon>Bacteria</taxon>
        <taxon>Bacillati</taxon>
        <taxon>Bacillota</taxon>
        <taxon>Clostridia</taxon>
        <taxon>Eubacteriales</taxon>
        <taxon>Clostridiaceae</taxon>
        <taxon>Clostridium</taxon>
    </lineage>
</organism>
<dbReference type="AlphaFoldDB" id="A0A949TG76"/>
<evidence type="ECO:0000313" key="5">
    <source>
        <dbReference type="Proteomes" id="UP000694308"/>
    </source>
</evidence>
<keyword evidence="2 3" id="KW-1005">Bacterial flagellum biogenesis</keyword>